<dbReference type="AlphaFoldDB" id="A0A4D6Y501"/>
<dbReference type="HAMAP" id="MF_01465">
    <property type="entry name" value="SecY"/>
    <property type="match status" value="1"/>
</dbReference>
<evidence type="ECO:0000256" key="12">
    <source>
        <dbReference type="RuleBase" id="RU003484"/>
    </source>
</evidence>
<comment type="subcellular location">
    <subcellularLocation>
        <location evidence="10">Cell membrane</location>
        <topology evidence="10">Multi-pass membrane protein</topology>
    </subcellularLocation>
    <subcellularLocation>
        <location evidence="1 12">Membrane</location>
        <topology evidence="1 12">Multi-pass membrane protein</topology>
    </subcellularLocation>
</comment>
<sequence length="447" mass="51253">MEYKLINYYKNYNKGIIELKRRIIFFVFSIIVFRIGSFIPIPGINIPVLSKIIYSNSSGIFDIFNMFSGGSLSRASIFALGIMPYISASIIIQVLTLAYPTFSKLKKEGELGSKKINKYVRYLTLLLAIFQSVGLATSLPFLPGMKYFILNPDIYFYFIAIFSLISGSLFLMWLSELITEYGLGNGTSILIFISILSGFPSIFSKIINQFYNNEYTVLQYIVVMIIITISIFFVVFVERCQRQITIRYAGRQRGSRMYSTQNTHLPLKLNMSGVMPAIFSSSMLIFPSIIASWYLSKHLDNLNVLCKIILFFKFSHILYSLLYAISIVFFCFFYSQLAFNPRETAENLKKSGAFIPGIRPGEKTEKYISSIMLKLTCIGSIYMMFICLMPEFIKNVFNMPFYFGGTSLLIVVVVIIDFITQIQTLIISNQYDVILKKSNLYFNNKKK</sequence>
<feature type="transmembrane region" description="Helical" evidence="10">
    <location>
        <begin position="399"/>
        <end position="419"/>
    </location>
</feature>
<evidence type="ECO:0000256" key="2">
    <source>
        <dbReference type="ARBA" id="ARBA00005751"/>
    </source>
</evidence>
<keyword evidence="10" id="KW-1003">Cell membrane</keyword>
<comment type="subunit">
    <text evidence="10">Component of the Sec protein translocase complex. Heterotrimer consisting of SecY, SecE and SecG subunits. The heterotrimers can form oligomers, although 1 heterotrimer is thought to be able to translocate proteins. Interacts with the ribosome. Interacts with SecDF, and other proteins may be involved. Interacts with SecA.</text>
</comment>
<evidence type="ECO:0000256" key="9">
    <source>
        <dbReference type="ARBA" id="ARBA00039733"/>
    </source>
</evidence>
<dbReference type="InterPro" id="IPR023201">
    <property type="entry name" value="SecY_dom_sf"/>
</dbReference>
<feature type="transmembrane region" description="Helical" evidence="10">
    <location>
        <begin position="371"/>
        <end position="393"/>
    </location>
</feature>
<keyword evidence="5 10" id="KW-0653">Protein transport</keyword>
<dbReference type="InterPro" id="IPR026593">
    <property type="entry name" value="SecY"/>
</dbReference>
<feature type="transmembrane region" description="Helical" evidence="10">
    <location>
        <begin position="119"/>
        <end position="142"/>
    </location>
</feature>
<feature type="transmembrane region" description="Helical" evidence="10">
    <location>
        <begin position="23"/>
        <end position="41"/>
    </location>
</feature>
<evidence type="ECO:0000256" key="11">
    <source>
        <dbReference type="RuleBase" id="RU000537"/>
    </source>
</evidence>
<feature type="transmembrane region" description="Helical" evidence="10">
    <location>
        <begin position="217"/>
        <end position="237"/>
    </location>
</feature>
<feature type="transmembrane region" description="Helical" evidence="10">
    <location>
        <begin position="75"/>
        <end position="99"/>
    </location>
</feature>
<proteinExistence type="inferred from homology"/>
<feature type="transmembrane region" description="Helical" evidence="10">
    <location>
        <begin position="316"/>
        <end position="334"/>
    </location>
</feature>
<keyword evidence="3 10" id="KW-0813">Transport</keyword>
<dbReference type="GO" id="GO:0006605">
    <property type="term" value="P:protein targeting"/>
    <property type="evidence" value="ECO:0007669"/>
    <property type="project" value="UniProtKB-UniRule"/>
</dbReference>
<dbReference type="NCBIfam" id="TIGR00967">
    <property type="entry name" value="3a0501s007"/>
    <property type="match status" value="1"/>
</dbReference>
<dbReference type="Pfam" id="PF00344">
    <property type="entry name" value="SecY"/>
    <property type="match status" value="1"/>
</dbReference>
<protein>
    <recommendedName>
        <fullName evidence="9 10">Protein translocase subunit SecY</fullName>
    </recommendedName>
</protein>
<evidence type="ECO:0000313" key="15">
    <source>
        <dbReference type="Proteomes" id="UP000298677"/>
    </source>
</evidence>
<keyword evidence="15" id="KW-1185">Reference proteome</keyword>
<evidence type="ECO:0000313" key="14">
    <source>
        <dbReference type="EMBL" id="QCI19505.1"/>
    </source>
</evidence>
<dbReference type="InterPro" id="IPR002208">
    <property type="entry name" value="SecY/SEC61-alpha"/>
</dbReference>
<comment type="similarity">
    <text evidence="2 10 13">Belongs to the SecY/SEC61-alpha family.</text>
</comment>
<dbReference type="SUPFAM" id="SSF103491">
    <property type="entry name" value="Preprotein translocase SecY subunit"/>
    <property type="match status" value="1"/>
</dbReference>
<evidence type="ECO:0000256" key="1">
    <source>
        <dbReference type="ARBA" id="ARBA00004141"/>
    </source>
</evidence>
<name>A0A4D6Y501_9GAMM</name>
<accession>A0A4D6Y501</accession>
<evidence type="ECO:0000256" key="3">
    <source>
        <dbReference type="ARBA" id="ARBA00022448"/>
    </source>
</evidence>
<dbReference type="Proteomes" id="UP000298677">
    <property type="component" value="Chromosome"/>
</dbReference>
<evidence type="ECO:0000256" key="6">
    <source>
        <dbReference type="ARBA" id="ARBA00022989"/>
    </source>
</evidence>
<keyword evidence="7 10" id="KW-0811">Translocation</keyword>
<reference evidence="14 15" key="1">
    <citation type="submission" date="2018-10" db="EMBL/GenBank/DDBJ databases">
        <title>Comparative functional genomics of the obligate endosymbiont Buchnera aphidicola.</title>
        <authorList>
            <person name="Chong R.A."/>
        </authorList>
    </citation>
    <scope>NUCLEOTIDE SEQUENCE [LARGE SCALE GENOMIC DNA]</scope>
    <source>
        <strain evidence="14 15">Aoe</strain>
    </source>
</reference>
<comment type="function">
    <text evidence="10 11">The central subunit of the protein translocation channel SecYEG. Consists of two halves formed by TMs 1-5 and 6-10. These two domains form a lateral gate at the front which open onto the bilayer between TMs 2 and 7, and are clamped together by SecE at the back. The channel is closed by both a pore ring composed of hydrophobic SecY resides and a short helix (helix 2A) on the extracellular side of the membrane which forms a plug. The plug probably moves laterally to allow the channel to open. The ring and the pore may move independently.</text>
</comment>
<feature type="transmembrane region" description="Helical" evidence="10">
    <location>
        <begin position="186"/>
        <end position="211"/>
    </location>
</feature>
<dbReference type="EMBL" id="CP033012">
    <property type="protein sequence ID" value="QCI19505.1"/>
    <property type="molecule type" value="Genomic_DNA"/>
</dbReference>
<dbReference type="InterPro" id="IPR030659">
    <property type="entry name" value="SecY_CS"/>
</dbReference>
<dbReference type="FunFam" id="1.10.3370.10:FF:000001">
    <property type="entry name" value="Preprotein translocase subunit SecY"/>
    <property type="match status" value="1"/>
</dbReference>
<keyword evidence="8 10" id="KW-0472">Membrane</keyword>
<dbReference type="GO" id="GO:0065002">
    <property type="term" value="P:intracellular protein transmembrane transport"/>
    <property type="evidence" value="ECO:0007669"/>
    <property type="project" value="UniProtKB-UniRule"/>
</dbReference>
<evidence type="ECO:0000256" key="10">
    <source>
        <dbReference type="HAMAP-Rule" id="MF_01465"/>
    </source>
</evidence>
<evidence type="ECO:0000256" key="8">
    <source>
        <dbReference type="ARBA" id="ARBA00023136"/>
    </source>
</evidence>
<feature type="transmembrane region" description="Helical" evidence="10">
    <location>
        <begin position="154"/>
        <end position="174"/>
    </location>
</feature>
<dbReference type="PROSITE" id="PS00755">
    <property type="entry name" value="SECY_1"/>
    <property type="match status" value="1"/>
</dbReference>
<dbReference type="PROSITE" id="PS00756">
    <property type="entry name" value="SECY_2"/>
    <property type="match status" value="1"/>
</dbReference>
<organism evidence="14 15">
    <name type="scientific">Buchnera aphidicola</name>
    <name type="common">Anoecia oenotherae</name>
    <dbReference type="NCBI Taxonomy" id="1241833"/>
    <lineage>
        <taxon>Bacteria</taxon>
        <taxon>Pseudomonadati</taxon>
        <taxon>Pseudomonadota</taxon>
        <taxon>Gammaproteobacteria</taxon>
        <taxon>Enterobacterales</taxon>
        <taxon>Erwiniaceae</taxon>
        <taxon>Buchnera</taxon>
    </lineage>
</organism>
<evidence type="ECO:0000256" key="13">
    <source>
        <dbReference type="RuleBase" id="RU004349"/>
    </source>
</evidence>
<dbReference type="PRINTS" id="PR00303">
    <property type="entry name" value="SECYTRNLCASE"/>
</dbReference>
<keyword evidence="4 10" id="KW-0812">Transmembrane</keyword>
<dbReference type="OrthoDB" id="9809248at2"/>
<dbReference type="GO" id="GO:0005886">
    <property type="term" value="C:plasma membrane"/>
    <property type="evidence" value="ECO:0007669"/>
    <property type="project" value="UniProtKB-SubCell"/>
</dbReference>
<evidence type="ECO:0000256" key="7">
    <source>
        <dbReference type="ARBA" id="ARBA00023010"/>
    </source>
</evidence>
<dbReference type="Gene3D" id="1.10.3370.10">
    <property type="entry name" value="SecY subunit domain"/>
    <property type="match status" value="1"/>
</dbReference>
<dbReference type="PANTHER" id="PTHR10906">
    <property type="entry name" value="SECY/SEC61-ALPHA FAMILY MEMBER"/>
    <property type="match status" value="1"/>
</dbReference>
<dbReference type="GO" id="GO:0043952">
    <property type="term" value="P:protein transport by the Sec complex"/>
    <property type="evidence" value="ECO:0007669"/>
    <property type="project" value="UniProtKB-UniRule"/>
</dbReference>
<gene>
    <name evidence="10 14" type="primary">secY</name>
    <name evidence="14" type="ORF">D9V65_02025</name>
</gene>
<dbReference type="RefSeq" id="WP_158342006.1">
    <property type="nucleotide sequence ID" value="NZ_CP033012.1"/>
</dbReference>
<feature type="transmembrane region" description="Helical" evidence="10">
    <location>
        <begin position="274"/>
        <end position="296"/>
    </location>
</feature>
<dbReference type="PIRSF" id="PIRSF004557">
    <property type="entry name" value="SecY"/>
    <property type="match status" value="1"/>
</dbReference>
<evidence type="ECO:0000256" key="5">
    <source>
        <dbReference type="ARBA" id="ARBA00022927"/>
    </source>
</evidence>
<keyword evidence="6 10" id="KW-1133">Transmembrane helix</keyword>
<evidence type="ECO:0000256" key="4">
    <source>
        <dbReference type="ARBA" id="ARBA00022692"/>
    </source>
</evidence>